<comment type="caution">
    <text evidence="1">The sequence shown here is derived from an EMBL/GenBank/DDBJ whole genome shotgun (WGS) entry which is preliminary data.</text>
</comment>
<organism evidence="1 2">
    <name type="scientific">Nepenthes gracilis</name>
    <name type="common">Slender pitcher plant</name>
    <dbReference type="NCBI Taxonomy" id="150966"/>
    <lineage>
        <taxon>Eukaryota</taxon>
        <taxon>Viridiplantae</taxon>
        <taxon>Streptophyta</taxon>
        <taxon>Embryophyta</taxon>
        <taxon>Tracheophyta</taxon>
        <taxon>Spermatophyta</taxon>
        <taxon>Magnoliopsida</taxon>
        <taxon>eudicotyledons</taxon>
        <taxon>Gunneridae</taxon>
        <taxon>Pentapetalae</taxon>
        <taxon>Caryophyllales</taxon>
        <taxon>Nepenthaceae</taxon>
        <taxon>Nepenthes</taxon>
    </lineage>
</organism>
<protein>
    <submittedName>
        <fullName evidence="1">Uncharacterized protein</fullName>
    </submittedName>
</protein>
<accession>A0AAD3S938</accession>
<dbReference type="Proteomes" id="UP001279734">
    <property type="component" value="Unassembled WGS sequence"/>
</dbReference>
<proteinExistence type="predicted"/>
<dbReference type="EMBL" id="BSYO01000006">
    <property type="protein sequence ID" value="GMH06828.1"/>
    <property type="molecule type" value="Genomic_DNA"/>
</dbReference>
<name>A0AAD3S938_NEPGR</name>
<gene>
    <name evidence="1" type="ORF">Nepgr_008668</name>
</gene>
<sequence>MGDEVAIVPHNEMWLPRKICKRFPPVFSSTDSNICAFLVVDLEGYIWSTKIKNVFHGHPSLFINSLSGKICNHESRQVVLVGSGPVLD</sequence>
<evidence type="ECO:0000313" key="2">
    <source>
        <dbReference type="Proteomes" id="UP001279734"/>
    </source>
</evidence>
<keyword evidence="2" id="KW-1185">Reference proteome</keyword>
<reference evidence="1" key="1">
    <citation type="submission" date="2023-05" db="EMBL/GenBank/DDBJ databases">
        <title>Nepenthes gracilis genome sequencing.</title>
        <authorList>
            <person name="Fukushima K."/>
        </authorList>
    </citation>
    <scope>NUCLEOTIDE SEQUENCE</scope>
    <source>
        <strain evidence="1">SING2019-196</strain>
    </source>
</reference>
<evidence type="ECO:0000313" key="1">
    <source>
        <dbReference type="EMBL" id="GMH06828.1"/>
    </source>
</evidence>
<dbReference type="AlphaFoldDB" id="A0AAD3S938"/>